<accession>A0A146KK41</accession>
<protein>
    <submittedName>
        <fullName evidence="1">Uncharacterized protein</fullName>
    </submittedName>
</protein>
<proteinExistence type="predicted"/>
<reference evidence="1" key="1">
    <citation type="submission" date="2015-07" db="EMBL/GenBank/DDBJ databases">
        <title>Adaptation to a free-living lifestyle via gene acquisitions in the diplomonad Trepomonas sp. PC1.</title>
        <authorList>
            <person name="Xu F."/>
            <person name="Jerlstrom-Hultqvist J."/>
            <person name="Kolisko M."/>
            <person name="Simpson A.G.B."/>
            <person name="Roger A.J."/>
            <person name="Svard S.G."/>
            <person name="Andersson J.O."/>
        </authorList>
    </citation>
    <scope>NUCLEOTIDE SEQUENCE</scope>
    <source>
        <strain evidence="1">PC1</strain>
    </source>
</reference>
<name>A0A146KK41_9EUKA</name>
<dbReference type="AlphaFoldDB" id="A0A146KK41"/>
<gene>
    <name evidence="1" type="ORF">TPC1_11076</name>
</gene>
<dbReference type="EMBL" id="GDID01000805">
    <property type="protein sequence ID" value="JAP95801.1"/>
    <property type="molecule type" value="Transcribed_RNA"/>
</dbReference>
<sequence>MLDVYKFIQELQNKHGVWTKLAETIGIDQTQAHNYYHNTWTRQFHHSTDEYKQELNDLVQQQRQLQKSKSKVVNEVRRLFTNKHPDKDFHQSHLSQLLYKLYDRPIKPEVIDIKQFLKYGK</sequence>
<evidence type="ECO:0000313" key="1">
    <source>
        <dbReference type="EMBL" id="JAP95801.1"/>
    </source>
</evidence>
<organism evidence="1">
    <name type="scientific">Trepomonas sp. PC1</name>
    <dbReference type="NCBI Taxonomy" id="1076344"/>
    <lineage>
        <taxon>Eukaryota</taxon>
        <taxon>Metamonada</taxon>
        <taxon>Diplomonadida</taxon>
        <taxon>Hexamitidae</taxon>
        <taxon>Hexamitinae</taxon>
        <taxon>Trepomonas</taxon>
    </lineage>
</organism>